<dbReference type="EMBL" id="SBJO01000027">
    <property type="protein sequence ID" value="KAF9764346.1"/>
    <property type="molecule type" value="Genomic_DNA"/>
</dbReference>
<feature type="chain" id="PRO_5040171193" evidence="1">
    <location>
        <begin position="16"/>
        <end position="332"/>
    </location>
</feature>
<evidence type="ECO:0000313" key="2">
    <source>
        <dbReference type="EMBL" id="KAF9764346.1"/>
    </source>
</evidence>
<sequence>MLLLLLIALQASSIGNVIKNKDCIVYNTICGNYIPTKNLNQYENELCNIIFNLIKSVFESNKDKMKRFPEIESSNNVNLFKLKDILRKIQILGIKIPTDEKAVRAYEKQHDIKKICDLLKMLVVEGKYKEEKFYNSQILFFQSRFFELELDPNVLLEMVLIEIRKENGLRILFPEMESFIMYLYSINSGENKSLYVQQLLRIASLVYFYHHSMEKRCLQHPRCISLIFSDFLIIQKNIFKNVENTPSETLIKQYIRFLETLNYLSVENKDVFYNYFNNYILVRSTFPFLIVSKFTFLGKIFSCVKFDLKIRENISLYEHYLTLKKLFGLLIY</sequence>
<feature type="signal peptide" evidence="1">
    <location>
        <begin position="1"/>
        <end position="15"/>
    </location>
</feature>
<accession>A0A9P6H2N6</accession>
<keyword evidence="3" id="KW-1185">Reference proteome</keyword>
<dbReference type="AlphaFoldDB" id="A0A9P6H2N6"/>
<organism evidence="2 3">
    <name type="scientific">Nosema granulosis</name>
    <dbReference type="NCBI Taxonomy" id="83296"/>
    <lineage>
        <taxon>Eukaryota</taxon>
        <taxon>Fungi</taxon>
        <taxon>Fungi incertae sedis</taxon>
        <taxon>Microsporidia</taxon>
        <taxon>Nosematidae</taxon>
        <taxon>Nosema</taxon>
    </lineage>
</organism>
<protein>
    <submittedName>
        <fullName evidence="2">Uncharacterized protein</fullName>
    </submittedName>
</protein>
<keyword evidence="1" id="KW-0732">Signal</keyword>
<reference evidence="2 3" key="1">
    <citation type="journal article" date="2020" name="Genome Biol. Evol.">
        <title>Comparative genomics of strictly vertically transmitted, feminizing microsporidia endosymbionts of amphipod crustaceans.</title>
        <authorList>
            <person name="Cormier A."/>
            <person name="Chebbi M.A."/>
            <person name="Giraud I."/>
            <person name="Wattier R."/>
            <person name="Teixeira M."/>
            <person name="Gilbert C."/>
            <person name="Rigaud T."/>
            <person name="Cordaux R."/>
        </authorList>
    </citation>
    <scope>NUCLEOTIDE SEQUENCE [LARGE SCALE GENOMIC DNA]</scope>
    <source>
        <strain evidence="2 3">Ou3-Ou53</strain>
    </source>
</reference>
<dbReference type="Proteomes" id="UP000740883">
    <property type="component" value="Unassembled WGS sequence"/>
</dbReference>
<evidence type="ECO:0000313" key="3">
    <source>
        <dbReference type="Proteomes" id="UP000740883"/>
    </source>
</evidence>
<comment type="caution">
    <text evidence="2">The sequence shown here is derived from an EMBL/GenBank/DDBJ whole genome shotgun (WGS) entry which is preliminary data.</text>
</comment>
<gene>
    <name evidence="2" type="ORF">NGRA_0645</name>
</gene>
<proteinExistence type="predicted"/>
<name>A0A9P6H2N6_9MICR</name>
<evidence type="ECO:0000256" key="1">
    <source>
        <dbReference type="SAM" id="SignalP"/>
    </source>
</evidence>